<dbReference type="STRING" id="930992.A0A0C9ZZX9"/>
<accession>A0A0C9ZZX9</accession>
<reference evidence="3" key="2">
    <citation type="submission" date="2015-01" db="EMBL/GenBank/DDBJ databases">
        <title>Evolutionary Origins and Diversification of the Mycorrhizal Mutualists.</title>
        <authorList>
            <consortium name="DOE Joint Genome Institute"/>
            <consortium name="Mycorrhizal Genomics Consortium"/>
            <person name="Kohler A."/>
            <person name="Kuo A."/>
            <person name="Nagy L.G."/>
            <person name="Floudas D."/>
            <person name="Copeland A."/>
            <person name="Barry K.W."/>
            <person name="Cichocki N."/>
            <person name="Veneault-Fourrey C."/>
            <person name="LaButti K."/>
            <person name="Lindquist E.A."/>
            <person name="Lipzen A."/>
            <person name="Lundell T."/>
            <person name="Morin E."/>
            <person name="Murat C."/>
            <person name="Riley R."/>
            <person name="Ohm R."/>
            <person name="Sun H."/>
            <person name="Tunlid A."/>
            <person name="Henrissat B."/>
            <person name="Grigoriev I.V."/>
            <person name="Hibbett D.S."/>
            <person name="Martin F."/>
        </authorList>
    </citation>
    <scope>NUCLEOTIDE SEQUENCE [LARGE SCALE GENOMIC DNA]</scope>
    <source>
        <strain evidence="3">UH-Slu-Lm8-n1</strain>
    </source>
</reference>
<feature type="compositionally biased region" description="Low complexity" evidence="1">
    <location>
        <begin position="139"/>
        <end position="164"/>
    </location>
</feature>
<evidence type="ECO:0000313" key="3">
    <source>
        <dbReference type="Proteomes" id="UP000054485"/>
    </source>
</evidence>
<feature type="region of interest" description="Disordered" evidence="1">
    <location>
        <begin position="115"/>
        <end position="164"/>
    </location>
</feature>
<evidence type="ECO:0000256" key="1">
    <source>
        <dbReference type="SAM" id="MobiDB-lite"/>
    </source>
</evidence>
<feature type="compositionally biased region" description="Basic and acidic residues" evidence="1">
    <location>
        <begin position="115"/>
        <end position="135"/>
    </location>
</feature>
<feature type="region of interest" description="Disordered" evidence="1">
    <location>
        <begin position="21"/>
        <end position="55"/>
    </location>
</feature>
<reference evidence="2 3" key="1">
    <citation type="submission" date="2014-04" db="EMBL/GenBank/DDBJ databases">
        <authorList>
            <consortium name="DOE Joint Genome Institute"/>
            <person name="Kuo A."/>
            <person name="Ruytinx J."/>
            <person name="Rineau F."/>
            <person name="Colpaert J."/>
            <person name="Kohler A."/>
            <person name="Nagy L.G."/>
            <person name="Floudas D."/>
            <person name="Copeland A."/>
            <person name="Barry K.W."/>
            <person name="Cichocki N."/>
            <person name="Veneault-Fourrey C."/>
            <person name="LaButti K."/>
            <person name="Lindquist E.A."/>
            <person name="Lipzen A."/>
            <person name="Lundell T."/>
            <person name="Morin E."/>
            <person name="Murat C."/>
            <person name="Sun H."/>
            <person name="Tunlid A."/>
            <person name="Henrissat B."/>
            <person name="Grigoriev I.V."/>
            <person name="Hibbett D.S."/>
            <person name="Martin F."/>
            <person name="Nordberg H.P."/>
            <person name="Cantor M.N."/>
            <person name="Hua S.X."/>
        </authorList>
    </citation>
    <scope>NUCLEOTIDE SEQUENCE [LARGE SCALE GENOMIC DNA]</scope>
    <source>
        <strain evidence="2 3">UH-Slu-Lm8-n1</strain>
    </source>
</reference>
<dbReference type="EMBL" id="KN835218">
    <property type="protein sequence ID" value="KIK43225.1"/>
    <property type="molecule type" value="Genomic_DNA"/>
</dbReference>
<evidence type="ECO:0000313" key="2">
    <source>
        <dbReference type="EMBL" id="KIK43225.1"/>
    </source>
</evidence>
<proteinExistence type="predicted"/>
<dbReference type="OrthoDB" id="3364747at2759"/>
<keyword evidence="3" id="KW-1185">Reference proteome</keyword>
<name>A0A0C9ZZX9_9AGAM</name>
<sequence length="164" mass="18345">MSSPTELPVDPESMKKLEKEFSMEAKSEEKKLRSAFKDMHNHEKSEAKASKSVEKAEKAVRKLEKLELETVNSLHAITRKHDIAVADLHNAQAGLHTQRQQLEKHKQDLLGARKYVDQVTKDKNDHDRERLDKLNQLHSSPPTQTGGPSAGTSGTSTGASQERT</sequence>
<dbReference type="HOGENOM" id="CLU_114615_2_0_1"/>
<gene>
    <name evidence="2" type="ORF">CY34DRAFT_82176</name>
</gene>
<dbReference type="InParanoid" id="A0A0C9ZZX9"/>
<organism evidence="2 3">
    <name type="scientific">Suillus luteus UH-Slu-Lm8-n1</name>
    <dbReference type="NCBI Taxonomy" id="930992"/>
    <lineage>
        <taxon>Eukaryota</taxon>
        <taxon>Fungi</taxon>
        <taxon>Dikarya</taxon>
        <taxon>Basidiomycota</taxon>
        <taxon>Agaricomycotina</taxon>
        <taxon>Agaricomycetes</taxon>
        <taxon>Agaricomycetidae</taxon>
        <taxon>Boletales</taxon>
        <taxon>Suillineae</taxon>
        <taxon>Suillaceae</taxon>
        <taxon>Suillus</taxon>
    </lineage>
</organism>
<dbReference type="AlphaFoldDB" id="A0A0C9ZZX9"/>
<dbReference type="Proteomes" id="UP000054485">
    <property type="component" value="Unassembled WGS sequence"/>
</dbReference>
<protein>
    <submittedName>
        <fullName evidence="2">Uncharacterized protein</fullName>
    </submittedName>
</protein>